<dbReference type="PANTHER" id="PTHR42078">
    <property type="entry name" value="GLUCAN 1, 4-ALPHA-GLUCOSIDASE"/>
    <property type="match status" value="1"/>
</dbReference>
<feature type="domain" description="DUF7820" evidence="1">
    <location>
        <begin position="35"/>
        <end position="125"/>
    </location>
</feature>
<dbReference type="PANTHER" id="PTHR42078:SF1">
    <property type="entry name" value="GLUCAN 1, 4-ALPHA-GLUCOSIDASE"/>
    <property type="match status" value="1"/>
</dbReference>
<dbReference type="Proteomes" id="UP000045706">
    <property type="component" value="Unassembled WGS sequence"/>
</dbReference>
<sequence>MAAEPETSDDTGTITNKAAVHWCALARWYDGKPQFALNKTVIIAEDRFPNVGSMSSKNTVKRNWGLEPPTDLKGKGVIGTNAGDRPWICTWPGTLLEVFIYPSENNRFSGSPSPRCAIWASDNHYENAETAGATLPQNYED</sequence>
<evidence type="ECO:0000313" key="2">
    <source>
        <dbReference type="EMBL" id="CRK13844.1"/>
    </source>
</evidence>
<gene>
    <name evidence="2" type="ORF">BN1723_002062</name>
</gene>
<evidence type="ECO:0000259" key="1">
    <source>
        <dbReference type="Pfam" id="PF25130"/>
    </source>
</evidence>
<accession>A0A0G4KVN8</accession>
<proteinExistence type="predicted"/>
<organism evidence="2 3">
    <name type="scientific">Verticillium longisporum</name>
    <name type="common">Verticillium dahliae var. longisporum</name>
    <dbReference type="NCBI Taxonomy" id="100787"/>
    <lineage>
        <taxon>Eukaryota</taxon>
        <taxon>Fungi</taxon>
        <taxon>Dikarya</taxon>
        <taxon>Ascomycota</taxon>
        <taxon>Pezizomycotina</taxon>
        <taxon>Sordariomycetes</taxon>
        <taxon>Hypocreomycetidae</taxon>
        <taxon>Glomerellales</taxon>
        <taxon>Plectosphaerellaceae</taxon>
        <taxon>Verticillium</taxon>
    </lineage>
</organism>
<dbReference type="Pfam" id="PF25130">
    <property type="entry name" value="DUF7820"/>
    <property type="match status" value="1"/>
</dbReference>
<name>A0A0G4KVN8_VERLO</name>
<dbReference type="AlphaFoldDB" id="A0A0G4KVN8"/>
<protein>
    <recommendedName>
        <fullName evidence="1">DUF7820 domain-containing protein</fullName>
    </recommendedName>
</protein>
<dbReference type="EMBL" id="CVQI01004446">
    <property type="protein sequence ID" value="CRK13844.1"/>
    <property type="molecule type" value="Genomic_DNA"/>
</dbReference>
<dbReference type="InterPro" id="IPR056722">
    <property type="entry name" value="DUF7820"/>
</dbReference>
<reference evidence="3" key="1">
    <citation type="submission" date="2015-05" db="EMBL/GenBank/DDBJ databases">
        <authorList>
            <person name="Fogelqvist Johan"/>
        </authorList>
    </citation>
    <scope>NUCLEOTIDE SEQUENCE [LARGE SCALE GENOMIC DNA]</scope>
</reference>
<evidence type="ECO:0000313" key="3">
    <source>
        <dbReference type="Proteomes" id="UP000045706"/>
    </source>
</evidence>